<dbReference type="EMBL" id="AWTV01000010">
    <property type="protein sequence ID" value="KIH87036.1"/>
    <property type="molecule type" value="Genomic_DNA"/>
</dbReference>
<dbReference type="Proteomes" id="UP000031575">
    <property type="component" value="Unassembled WGS sequence"/>
</dbReference>
<organism evidence="2 3">
    <name type="scientific">Sporothrix brasiliensis 5110</name>
    <dbReference type="NCBI Taxonomy" id="1398154"/>
    <lineage>
        <taxon>Eukaryota</taxon>
        <taxon>Fungi</taxon>
        <taxon>Dikarya</taxon>
        <taxon>Ascomycota</taxon>
        <taxon>Pezizomycotina</taxon>
        <taxon>Sordariomycetes</taxon>
        <taxon>Sordariomycetidae</taxon>
        <taxon>Ophiostomatales</taxon>
        <taxon>Ophiostomataceae</taxon>
        <taxon>Sporothrix</taxon>
    </lineage>
</organism>
<name>A0A0C2ICK2_9PEZI</name>
<evidence type="ECO:0000313" key="3">
    <source>
        <dbReference type="Proteomes" id="UP000031575"/>
    </source>
</evidence>
<evidence type="ECO:0000259" key="1">
    <source>
        <dbReference type="Pfam" id="PF01261"/>
    </source>
</evidence>
<dbReference type="InterPro" id="IPR013022">
    <property type="entry name" value="Xyl_isomerase-like_TIM-brl"/>
</dbReference>
<dbReference type="SUPFAM" id="SSF51658">
    <property type="entry name" value="Xylose isomerase-like"/>
    <property type="match status" value="1"/>
</dbReference>
<dbReference type="PANTHER" id="PTHR12110:SF21">
    <property type="entry name" value="XYLOSE ISOMERASE-LIKE TIM BARREL DOMAIN-CONTAINING PROTEIN"/>
    <property type="match status" value="1"/>
</dbReference>
<dbReference type="AlphaFoldDB" id="A0A0C2ICK2"/>
<accession>A0A0C2ICK2</accession>
<protein>
    <submittedName>
        <fullName evidence="2">3-dehydroshikimate dehydratase</fullName>
    </submittedName>
</protein>
<dbReference type="VEuPathDB" id="FungiDB:SPBR_05041"/>
<evidence type="ECO:0000313" key="2">
    <source>
        <dbReference type="EMBL" id="KIH87036.1"/>
    </source>
</evidence>
<dbReference type="HOGENOM" id="CLU_035063_0_0_1"/>
<proteinExistence type="predicted"/>
<dbReference type="GeneID" id="63678239"/>
<dbReference type="InterPro" id="IPR050312">
    <property type="entry name" value="IolE/XylAMocC-like"/>
</dbReference>
<comment type="caution">
    <text evidence="2">The sequence shown here is derived from an EMBL/GenBank/DDBJ whole genome shotgun (WGS) entry which is preliminary data.</text>
</comment>
<dbReference type="RefSeq" id="XP_040615046.1">
    <property type="nucleotide sequence ID" value="XM_040763318.1"/>
</dbReference>
<dbReference type="Gene3D" id="3.20.20.150">
    <property type="entry name" value="Divalent-metal-dependent TIM barrel enzymes"/>
    <property type="match status" value="1"/>
</dbReference>
<dbReference type="PANTHER" id="PTHR12110">
    <property type="entry name" value="HYDROXYPYRUVATE ISOMERASE"/>
    <property type="match status" value="1"/>
</dbReference>
<dbReference type="InterPro" id="IPR036237">
    <property type="entry name" value="Xyl_isomerase-like_sf"/>
</dbReference>
<dbReference type="OrthoDB" id="5360893at2759"/>
<gene>
    <name evidence="2" type="ORF">SPBR_05041</name>
</gene>
<dbReference type="Pfam" id="PF01261">
    <property type="entry name" value="AP_endonuc_2"/>
    <property type="match status" value="1"/>
</dbReference>
<keyword evidence="3" id="KW-1185">Reference proteome</keyword>
<feature type="domain" description="Xylose isomerase-like TIM barrel" evidence="1">
    <location>
        <begin position="25"/>
        <end position="326"/>
    </location>
</feature>
<reference evidence="2 3" key="1">
    <citation type="journal article" date="2014" name="BMC Genomics">
        <title>Comparative genomics of the major fungal agents of human and animal Sporotrichosis: Sporothrix schenckii and Sporothrix brasiliensis.</title>
        <authorList>
            <person name="Teixeira M.M."/>
            <person name="de Almeida L.G."/>
            <person name="Kubitschek-Barreira P."/>
            <person name="Alves F.L."/>
            <person name="Kioshima E.S."/>
            <person name="Abadio A.K."/>
            <person name="Fernandes L."/>
            <person name="Derengowski L.S."/>
            <person name="Ferreira K.S."/>
            <person name="Souza R.C."/>
            <person name="Ruiz J.C."/>
            <person name="de Andrade N.C."/>
            <person name="Paes H.C."/>
            <person name="Nicola A.M."/>
            <person name="Albuquerque P."/>
            <person name="Gerber A.L."/>
            <person name="Martins V.P."/>
            <person name="Peconick L.D."/>
            <person name="Neto A.V."/>
            <person name="Chaucanez C.B."/>
            <person name="Silva P.A."/>
            <person name="Cunha O.L."/>
            <person name="de Oliveira F.F."/>
            <person name="dos Santos T.C."/>
            <person name="Barros A.L."/>
            <person name="Soares M.A."/>
            <person name="de Oliveira L.M."/>
            <person name="Marini M.M."/>
            <person name="Villalobos-Duno H."/>
            <person name="Cunha M.M."/>
            <person name="de Hoog S."/>
            <person name="da Silveira J.F."/>
            <person name="Henrissat B."/>
            <person name="Nino-Vega G.A."/>
            <person name="Cisalpino P.S."/>
            <person name="Mora-Montes H.M."/>
            <person name="Almeida S.R."/>
            <person name="Stajich J.E."/>
            <person name="Lopes-Bezerra L.M."/>
            <person name="Vasconcelos A.T."/>
            <person name="Felipe M.S."/>
        </authorList>
    </citation>
    <scope>NUCLEOTIDE SEQUENCE [LARGE SCALE GENOMIC DNA]</scope>
    <source>
        <strain evidence="2 3">5110</strain>
    </source>
</reference>
<sequence length="366" mass="40440">MPIQIAIATNSLGKSTAGHSILRKLDAASHHGFEGVEVAMECLEAHASTAFGSLPTRPARLRAAAANVRKKADTLGLQLVVLQPFGAYDGLKDAAMVEERLVEAELWLDLCTILRVSIFQITSALYPLDAAFLSPNVDSLASNMRRLGLLAQKRGLRVGYEAPAWGIHLDTWQQIDEVLQMVDLENVQHCLDTFHIAARVAGDPLDKQHPVRPGGMAALQHSLKEMKNMLLPQRIAYLQLSDANAADADQPGYPRRDLAQPAYMTQSRNCRVFPGEGTLPVFEVAKAVFDLGFSGWVSMEVFHMDHWDARSSVPDEWARRGMASWRRVQEYCGLDKTGRNVSRRYMASDIVHADANEEKALGLLDS</sequence>